<sequence length="139" mass="16592">MDIHLFISLSKEFDSHSQMGCTLEDMHVVREKRRGLRSCFIFKCRMCNVEMPVWSKKYPEKMDLQGLELFLRVADTHSLKKCSQQWMYLSYQLRLSINITILCVMLGKRQLWKECRLLLLERLGLQRKRETMILTAFGL</sequence>
<reference evidence="1 2" key="1">
    <citation type="submission" date="2023-02" db="EMBL/GenBank/DDBJ databases">
        <title>LHISI_Scaffold_Assembly.</title>
        <authorList>
            <person name="Stuart O.P."/>
            <person name="Cleave R."/>
            <person name="Magrath M.J.L."/>
            <person name="Mikheyev A.S."/>
        </authorList>
    </citation>
    <scope>NUCLEOTIDE SEQUENCE [LARGE SCALE GENOMIC DNA]</scope>
    <source>
        <strain evidence="1">Daus_M_001</strain>
        <tissue evidence="1">Leg muscle</tissue>
    </source>
</reference>
<protein>
    <submittedName>
        <fullName evidence="1">Uncharacterized protein</fullName>
    </submittedName>
</protein>
<keyword evidence="2" id="KW-1185">Reference proteome</keyword>
<organism evidence="1 2">
    <name type="scientific">Dryococelus australis</name>
    <dbReference type="NCBI Taxonomy" id="614101"/>
    <lineage>
        <taxon>Eukaryota</taxon>
        <taxon>Metazoa</taxon>
        <taxon>Ecdysozoa</taxon>
        <taxon>Arthropoda</taxon>
        <taxon>Hexapoda</taxon>
        <taxon>Insecta</taxon>
        <taxon>Pterygota</taxon>
        <taxon>Neoptera</taxon>
        <taxon>Polyneoptera</taxon>
        <taxon>Phasmatodea</taxon>
        <taxon>Verophasmatodea</taxon>
        <taxon>Anareolatae</taxon>
        <taxon>Phasmatidae</taxon>
        <taxon>Eurycanthinae</taxon>
        <taxon>Dryococelus</taxon>
    </lineage>
</organism>
<evidence type="ECO:0000313" key="2">
    <source>
        <dbReference type="Proteomes" id="UP001159363"/>
    </source>
</evidence>
<evidence type="ECO:0000313" key="1">
    <source>
        <dbReference type="EMBL" id="KAJ8896064.1"/>
    </source>
</evidence>
<dbReference type="EMBL" id="JARBHB010000001">
    <property type="protein sequence ID" value="KAJ8896064.1"/>
    <property type="molecule type" value="Genomic_DNA"/>
</dbReference>
<dbReference type="Proteomes" id="UP001159363">
    <property type="component" value="Chromosome 1"/>
</dbReference>
<gene>
    <name evidence="1" type="ORF">PR048_001406</name>
</gene>
<accession>A0ABQ9IIM8</accession>
<proteinExistence type="predicted"/>
<name>A0ABQ9IIM8_9NEOP</name>
<comment type="caution">
    <text evidence="1">The sequence shown here is derived from an EMBL/GenBank/DDBJ whole genome shotgun (WGS) entry which is preliminary data.</text>
</comment>